<evidence type="ECO:0000313" key="1">
    <source>
        <dbReference type="EMBL" id="MBA0715746.1"/>
    </source>
</evidence>
<dbReference type="EMBL" id="JABEZV010000007">
    <property type="protein sequence ID" value="MBA0715746.1"/>
    <property type="molecule type" value="Genomic_DNA"/>
</dbReference>
<keyword evidence="2" id="KW-1185">Reference proteome</keyword>
<comment type="caution">
    <text evidence="1">The sequence shown here is derived from an EMBL/GenBank/DDBJ whole genome shotgun (WGS) entry which is preliminary data.</text>
</comment>
<accession>A0A7J8ZVA5</accession>
<evidence type="ECO:0000313" key="2">
    <source>
        <dbReference type="Proteomes" id="UP000593574"/>
    </source>
</evidence>
<dbReference type="AlphaFoldDB" id="A0A7J8ZVA5"/>
<protein>
    <submittedName>
        <fullName evidence="1">Uncharacterized protein</fullName>
    </submittedName>
</protein>
<feature type="non-terminal residue" evidence="1">
    <location>
        <position position="24"/>
    </location>
</feature>
<organism evidence="1 2">
    <name type="scientific">Gossypium laxum</name>
    <dbReference type="NCBI Taxonomy" id="34288"/>
    <lineage>
        <taxon>Eukaryota</taxon>
        <taxon>Viridiplantae</taxon>
        <taxon>Streptophyta</taxon>
        <taxon>Embryophyta</taxon>
        <taxon>Tracheophyta</taxon>
        <taxon>Spermatophyta</taxon>
        <taxon>Magnoliopsida</taxon>
        <taxon>eudicotyledons</taxon>
        <taxon>Gunneridae</taxon>
        <taxon>Pentapetalae</taxon>
        <taxon>rosids</taxon>
        <taxon>malvids</taxon>
        <taxon>Malvales</taxon>
        <taxon>Malvaceae</taxon>
        <taxon>Malvoideae</taxon>
        <taxon>Gossypium</taxon>
    </lineage>
</organism>
<reference evidence="1 2" key="1">
    <citation type="journal article" date="2019" name="Genome Biol. Evol.">
        <title>Insights into the evolution of the New World diploid cottons (Gossypium, subgenus Houzingenia) based on genome sequencing.</title>
        <authorList>
            <person name="Grover C.E."/>
            <person name="Arick M.A. 2nd"/>
            <person name="Thrash A."/>
            <person name="Conover J.L."/>
            <person name="Sanders W.S."/>
            <person name="Peterson D.G."/>
            <person name="Frelichowski J.E."/>
            <person name="Scheffler J.A."/>
            <person name="Scheffler B.E."/>
            <person name="Wendel J.F."/>
        </authorList>
    </citation>
    <scope>NUCLEOTIDE SEQUENCE [LARGE SCALE GENOMIC DNA]</scope>
    <source>
        <strain evidence="1">4</strain>
        <tissue evidence="1">Leaf</tissue>
    </source>
</reference>
<dbReference type="Proteomes" id="UP000593574">
    <property type="component" value="Unassembled WGS sequence"/>
</dbReference>
<gene>
    <name evidence="1" type="ORF">Golax_014632</name>
</gene>
<name>A0A7J8ZVA5_9ROSI</name>
<proteinExistence type="predicted"/>
<sequence>MVKENIEDLPTTKFSKRVHELVDQ</sequence>